<evidence type="ECO:0000256" key="1">
    <source>
        <dbReference type="SAM" id="MobiDB-lite"/>
    </source>
</evidence>
<evidence type="ECO:0000313" key="3">
    <source>
        <dbReference type="Proteomes" id="UP000287651"/>
    </source>
</evidence>
<organism evidence="2 3">
    <name type="scientific">Ensete ventricosum</name>
    <name type="common">Abyssinian banana</name>
    <name type="synonym">Musa ensete</name>
    <dbReference type="NCBI Taxonomy" id="4639"/>
    <lineage>
        <taxon>Eukaryota</taxon>
        <taxon>Viridiplantae</taxon>
        <taxon>Streptophyta</taxon>
        <taxon>Embryophyta</taxon>
        <taxon>Tracheophyta</taxon>
        <taxon>Spermatophyta</taxon>
        <taxon>Magnoliopsida</taxon>
        <taxon>Liliopsida</taxon>
        <taxon>Zingiberales</taxon>
        <taxon>Musaceae</taxon>
        <taxon>Ensete</taxon>
    </lineage>
</organism>
<dbReference type="AlphaFoldDB" id="A0A426XH37"/>
<proteinExistence type="predicted"/>
<dbReference type="EMBL" id="AMZH03020856">
    <property type="protein sequence ID" value="RRT38795.1"/>
    <property type="molecule type" value="Genomic_DNA"/>
</dbReference>
<dbReference type="Proteomes" id="UP000287651">
    <property type="component" value="Unassembled WGS sequence"/>
</dbReference>
<accession>A0A426XH37</accession>
<protein>
    <submittedName>
        <fullName evidence="2">Uncharacterized protein</fullName>
    </submittedName>
</protein>
<name>A0A426XH37_ENSVE</name>
<sequence length="136" mass="15056">MVPAEAFFDLAHQVQALAEMIQAIIPHIPQLAQTTAPPQPEPQRPPINQGGSREHSVPVRHGPAAPDPPETRSEASSIVLEKSSTPYFEVEHTPQEPDTLSSDSTDSFWRVNQRLDEVQKEVTKSKLMCNTSQQLP</sequence>
<feature type="region of interest" description="Disordered" evidence="1">
    <location>
        <begin position="31"/>
        <end position="105"/>
    </location>
</feature>
<gene>
    <name evidence="2" type="ORF">B296_00054891</name>
</gene>
<comment type="caution">
    <text evidence="2">The sequence shown here is derived from an EMBL/GenBank/DDBJ whole genome shotgun (WGS) entry which is preliminary data.</text>
</comment>
<reference evidence="2 3" key="1">
    <citation type="journal article" date="2014" name="Agronomy (Basel)">
        <title>A Draft Genome Sequence for Ensete ventricosum, the Drought-Tolerant Tree Against Hunger.</title>
        <authorList>
            <person name="Harrison J."/>
            <person name="Moore K.A."/>
            <person name="Paszkiewicz K."/>
            <person name="Jones T."/>
            <person name="Grant M."/>
            <person name="Ambacheew D."/>
            <person name="Muzemil S."/>
            <person name="Studholme D.J."/>
        </authorList>
    </citation>
    <scope>NUCLEOTIDE SEQUENCE [LARGE SCALE GENOMIC DNA]</scope>
</reference>
<evidence type="ECO:0000313" key="2">
    <source>
        <dbReference type="EMBL" id="RRT38795.1"/>
    </source>
</evidence>
<feature type="compositionally biased region" description="Polar residues" evidence="1">
    <location>
        <begin position="96"/>
        <end position="105"/>
    </location>
</feature>